<reference evidence="1" key="1">
    <citation type="journal article" date="2022" name="Int. J. Mol. Sci.">
        <title>Draft Genome of Tanacetum Coccineum: Genomic Comparison of Closely Related Tanacetum-Family Plants.</title>
        <authorList>
            <person name="Yamashiro T."/>
            <person name="Shiraishi A."/>
            <person name="Nakayama K."/>
            <person name="Satake H."/>
        </authorList>
    </citation>
    <scope>NUCLEOTIDE SEQUENCE</scope>
</reference>
<protein>
    <submittedName>
        <fullName evidence="1">Uncharacterized protein</fullName>
    </submittedName>
</protein>
<proteinExistence type="predicted"/>
<keyword evidence="2" id="KW-1185">Reference proteome</keyword>
<dbReference type="Proteomes" id="UP001151760">
    <property type="component" value="Unassembled WGS sequence"/>
</dbReference>
<sequence length="316" mass="36253">MKFSGPADNFSNLLHRNQTFSPSKIYDVISFHLNEVYSSSSGEANKVYSLYQHYPFIVMGLNNIRNAIEEVSHSEPFGIGFCTLGYMGKKGFLRRVIGHLDRQCQCQVAGDRFRNMNVWAANLMQHKCKVKADDLGSLYFLQAQALSIYENCNSKKIIWCKQNFTEDIEKALKLEHDENDHGLIEKVISLCDPNRDVLCYDEGERMLLMGKMTREGRECQYHLLKENFELTLRVAKVYTFHMNYIVAARVWSISFEELILAPNSSFICYVNSMHQEATILDLIGDKQMVMSALEWGKGSIMSLSLRNVLTFQSGES</sequence>
<comment type="caution">
    <text evidence="1">The sequence shown here is derived from an EMBL/GenBank/DDBJ whole genome shotgun (WGS) entry which is preliminary data.</text>
</comment>
<gene>
    <name evidence="1" type="ORF">Tco_0652083</name>
</gene>
<accession>A0ABQ4WWL2</accession>
<evidence type="ECO:0000313" key="2">
    <source>
        <dbReference type="Proteomes" id="UP001151760"/>
    </source>
</evidence>
<dbReference type="EMBL" id="BQNB010008996">
    <property type="protein sequence ID" value="GJS57299.1"/>
    <property type="molecule type" value="Genomic_DNA"/>
</dbReference>
<name>A0ABQ4WWL2_9ASTR</name>
<organism evidence="1 2">
    <name type="scientific">Tanacetum coccineum</name>
    <dbReference type="NCBI Taxonomy" id="301880"/>
    <lineage>
        <taxon>Eukaryota</taxon>
        <taxon>Viridiplantae</taxon>
        <taxon>Streptophyta</taxon>
        <taxon>Embryophyta</taxon>
        <taxon>Tracheophyta</taxon>
        <taxon>Spermatophyta</taxon>
        <taxon>Magnoliopsida</taxon>
        <taxon>eudicotyledons</taxon>
        <taxon>Gunneridae</taxon>
        <taxon>Pentapetalae</taxon>
        <taxon>asterids</taxon>
        <taxon>campanulids</taxon>
        <taxon>Asterales</taxon>
        <taxon>Asteraceae</taxon>
        <taxon>Asteroideae</taxon>
        <taxon>Anthemideae</taxon>
        <taxon>Anthemidinae</taxon>
        <taxon>Tanacetum</taxon>
    </lineage>
</organism>
<reference evidence="1" key="2">
    <citation type="submission" date="2022-01" db="EMBL/GenBank/DDBJ databases">
        <authorList>
            <person name="Yamashiro T."/>
            <person name="Shiraishi A."/>
            <person name="Satake H."/>
            <person name="Nakayama K."/>
        </authorList>
    </citation>
    <scope>NUCLEOTIDE SEQUENCE</scope>
</reference>
<evidence type="ECO:0000313" key="1">
    <source>
        <dbReference type="EMBL" id="GJS57299.1"/>
    </source>
</evidence>